<organism evidence="4 5">
    <name type="scientific">Cellulomonas fimi</name>
    <dbReference type="NCBI Taxonomy" id="1708"/>
    <lineage>
        <taxon>Bacteria</taxon>
        <taxon>Bacillati</taxon>
        <taxon>Actinomycetota</taxon>
        <taxon>Actinomycetes</taxon>
        <taxon>Micrococcales</taxon>
        <taxon>Cellulomonadaceae</taxon>
        <taxon>Cellulomonas</taxon>
    </lineage>
</organism>
<evidence type="ECO:0000259" key="3">
    <source>
        <dbReference type="SMART" id="SM00460"/>
    </source>
</evidence>
<evidence type="ECO:0000313" key="5">
    <source>
        <dbReference type="Proteomes" id="UP000562124"/>
    </source>
</evidence>
<dbReference type="PANTHER" id="PTHR42736">
    <property type="entry name" value="PROTEIN-GLUTAMINE GAMMA-GLUTAMYLTRANSFERASE"/>
    <property type="match status" value="1"/>
</dbReference>
<feature type="transmembrane region" description="Helical" evidence="2">
    <location>
        <begin position="172"/>
        <end position="191"/>
    </location>
</feature>
<keyword evidence="5" id="KW-1185">Reference proteome</keyword>
<dbReference type="Gene3D" id="3.10.620.30">
    <property type="match status" value="1"/>
</dbReference>
<sequence length="726" mass="76124">MNELPRGTRTVVAGALCAAAVVASLHALTGLISAGRWLPAAVVWVLCLAAVLIGVRALTRAWWAPTLAGTVVAGVAVLAVFASPPGRFQLVPSTDSLGRLGDIVRVGMEYVNGSRPPVDGTVPLELLVVGGALLVLLVTDLVALGLASPAWSGLGLLALWIPGVALDRPGSGWAFVGTAAAYLLLLAVAAAPAPGTRGGRGRGDARRRVGAALAGAAAVTVTAMVLGPVAGAAPGWSTIRLPQLGTVTGGSLQLADDLDMSESLGARSDEVVLTYQADPVPVGPLRLFTLRDFDGMRWSRDDDASDVAPDDDVLWPARDLQRPAGEAVPTVSTVTVEVGGLREERLPVPVMPRTVEADGRWTYDAARDEVVRVGVTRPGMVYTMEVQLLELTADGLRASDGDDPADMERYLAVPQTSRADEVALTAAEVTASADNRYEQALALQSYFRSSQNFTYDTDVPAARSDDGVWDFLGSRTGYCVQFATAMTVMARTLGIPARLAVGFLPGSLTDAGQYVVTGRDSHAWPELYYPDLGWIRFEPTPAVQSGAPPRWADPFAGAGAAPTREANPEGPGALPSTAATQAPQSAPAGGAQQADRGSTMAAAAAASVLALAGAVWVVRRRRSARAGDLSPEVAWQHLRTRLASAGITWSDARTPAQVVALVSAELARRNGSPMRPEAEIALRELAFAVQDDRYAPDPRDWEHGELENRVGAVLREVTSPTRVEVP</sequence>
<evidence type="ECO:0000313" key="4">
    <source>
        <dbReference type="EMBL" id="NMR20619.1"/>
    </source>
</evidence>
<dbReference type="Pfam" id="PF11992">
    <property type="entry name" value="TgpA_N"/>
    <property type="match status" value="1"/>
</dbReference>
<gene>
    <name evidence="4" type="ORF">HIR71_10380</name>
</gene>
<dbReference type="InterPro" id="IPR002931">
    <property type="entry name" value="Transglutaminase-like"/>
</dbReference>
<feature type="transmembrane region" description="Helical" evidence="2">
    <location>
        <begin position="37"/>
        <end position="55"/>
    </location>
</feature>
<dbReference type="InterPro" id="IPR052901">
    <property type="entry name" value="Bact_TGase-like"/>
</dbReference>
<feature type="compositionally biased region" description="Low complexity" evidence="1">
    <location>
        <begin position="576"/>
        <end position="594"/>
    </location>
</feature>
<dbReference type="PANTHER" id="PTHR42736:SF1">
    <property type="entry name" value="PROTEIN-GLUTAMINE GAMMA-GLUTAMYLTRANSFERASE"/>
    <property type="match status" value="1"/>
</dbReference>
<dbReference type="EMBL" id="JABCJJ010000014">
    <property type="protein sequence ID" value="NMR20619.1"/>
    <property type="molecule type" value="Genomic_DNA"/>
</dbReference>
<feature type="transmembrane region" description="Helical" evidence="2">
    <location>
        <begin position="150"/>
        <end position="166"/>
    </location>
</feature>
<feature type="transmembrane region" description="Helical" evidence="2">
    <location>
        <begin position="62"/>
        <end position="82"/>
    </location>
</feature>
<keyword evidence="2" id="KW-0472">Membrane</keyword>
<dbReference type="InterPro" id="IPR038765">
    <property type="entry name" value="Papain-like_cys_pep_sf"/>
</dbReference>
<feature type="transmembrane region" description="Helical" evidence="2">
    <location>
        <begin position="600"/>
        <end position="618"/>
    </location>
</feature>
<feature type="transmembrane region" description="Helical" evidence="2">
    <location>
        <begin position="212"/>
        <end position="236"/>
    </location>
</feature>
<comment type="caution">
    <text evidence="4">The sequence shown here is derived from an EMBL/GenBank/DDBJ whole genome shotgun (WGS) entry which is preliminary data.</text>
</comment>
<evidence type="ECO:0000256" key="2">
    <source>
        <dbReference type="SAM" id="Phobius"/>
    </source>
</evidence>
<feature type="domain" description="Transglutaminase-like" evidence="3">
    <location>
        <begin position="471"/>
        <end position="541"/>
    </location>
</feature>
<feature type="transmembrane region" description="Helical" evidence="2">
    <location>
        <begin position="124"/>
        <end position="143"/>
    </location>
</feature>
<dbReference type="RefSeq" id="WP_169324990.1">
    <property type="nucleotide sequence ID" value="NZ_JABCJJ010000014.1"/>
</dbReference>
<dbReference type="SUPFAM" id="SSF54001">
    <property type="entry name" value="Cysteine proteinases"/>
    <property type="match status" value="1"/>
</dbReference>
<keyword evidence="2" id="KW-1133">Transmembrane helix</keyword>
<name>A0A7Y0LZ60_CELFI</name>
<dbReference type="InterPro" id="IPR021878">
    <property type="entry name" value="TgpA_N"/>
</dbReference>
<dbReference type="Proteomes" id="UP000562124">
    <property type="component" value="Unassembled WGS sequence"/>
</dbReference>
<dbReference type="AlphaFoldDB" id="A0A7Y0LZ60"/>
<dbReference type="Pfam" id="PF01841">
    <property type="entry name" value="Transglut_core"/>
    <property type="match status" value="1"/>
</dbReference>
<protein>
    <submittedName>
        <fullName evidence="4">Transglutaminase domain-containing protein</fullName>
    </submittedName>
</protein>
<evidence type="ECO:0000256" key="1">
    <source>
        <dbReference type="SAM" id="MobiDB-lite"/>
    </source>
</evidence>
<proteinExistence type="predicted"/>
<dbReference type="SMART" id="SM00460">
    <property type="entry name" value="TGc"/>
    <property type="match status" value="1"/>
</dbReference>
<feature type="region of interest" description="Disordered" evidence="1">
    <location>
        <begin position="543"/>
        <end position="595"/>
    </location>
</feature>
<accession>A0A7Y0LZ60</accession>
<keyword evidence="2" id="KW-0812">Transmembrane</keyword>
<reference evidence="4 5" key="1">
    <citation type="submission" date="2020-04" db="EMBL/GenBank/DDBJ databases">
        <title>Sequencing and Assembly of C. fimi.</title>
        <authorList>
            <person name="Ramsey A.R."/>
        </authorList>
    </citation>
    <scope>NUCLEOTIDE SEQUENCE [LARGE SCALE GENOMIC DNA]</scope>
    <source>
        <strain evidence="4 5">SB</strain>
    </source>
</reference>